<protein>
    <submittedName>
        <fullName evidence="1">Uncharacterized protein</fullName>
    </submittedName>
</protein>
<dbReference type="PANTHER" id="PTHR35373">
    <property type="entry name" value="PROTEIN CBG16894"/>
    <property type="match status" value="1"/>
</dbReference>
<name>A0A8S1HLH8_9PELO</name>
<accession>A0A8S1HLH8</accession>
<organism evidence="1 2">
    <name type="scientific">Caenorhabditis auriculariae</name>
    <dbReference type="NCBI Taxonomy" id="2777116"/>
    <lineage>
        <taxon>Eukaryota</taxon>
        <taxon>Metazoa</taxon>
        <taxon>Ecdysozoa</taxon>
        <taxon>Nematoda</taxon>
        <taxon>Chromadorea</taxon>
        <taxon>Rhabditida</taxon>
        <taxon>Rhabditina</taxon>
        <taxon>Rhabditomorpha</taxon>
        <taxon>Rhabditoidea</taxon>
        <taxon>Rhabditidae</taxon>
        <taxon>Peloderinae</taxon>
        <taxon>Caenorhabditis</taxon>
    </lineage>
</organism>
<dbReference type="OrthoDB" id="5907799at2759"/>
<evidence type="ECO:0000313" key="2">
    <source>
        <dbReference type="Proteomes" id="UP000835052"/>
    </source>
</evidence>
<evidence type="ECO:0000313" key="1">
    <source>
        <dbReference type="EMBL" id="CAD6194140.1"/>
    </source>
</evidence>
<gene>
    <name evidence="1" type="ORF">CAUJ_LOCUS10059</name>
</gene>
<dbReference type="AlphaFoldDB" id="A0A8S1HLH8"/>
<dbReference type="EMBL" id="CAJGYM010000041">
    <property type="protein sequence ID" value="CAD6194140.1"/>
    <property type="molecule type" value="Genomic_DNA"/>
</dbReference>
<dbReference type="PANTHER" id="PTHR35373:SF2">
    <property type="entry name" value="PROTEIN DPCD"/>
    <property type="match status" value="1"/>
</dbReference>
<reference evidence="1" key="1">
    <citation type="submission" date="2020-10" db="EMBL/GenBank/DDBJ databases">
        <authorList>
            <person name="Kikuchi T."/>
        </authorList>
    </citation>
    <scope>NUCLEOTIDE SEQUENCE</scope>
    <source>
        <strain evidence="1">NKZ352</strain>
    </source>
</reference>
<dbReference type="Proteomes" id="UP000835052">
    <property type="component" value="Unassembled WGS sequence"/>
</dbReference>
<proteinExistence type="predicted"/>
<comment type="caution">
    <text evidence="1">The sequence shown here is derived from an EMBL/GenBank/DDBJ whole genome shotgun (WGS) entry which is preliminary data.</text>
</comment>
<keyword evidence="2" id="KW-1185">Reference proteome</keyword>
<sequence length="148" mass="17339">MATEMRCFLQTAQGRAVMEEQRKRKTILPDPGSIYFDFFCSVTPGCLRVKQFFYPSKLPLAVPWENIKKLYYYGQKAEGEVSIGYDKEGVWWASDEFRVKKRQIIVHNVRIERNVEPSRIGFTVHHIVPFLEACRMLLPFECHVSGEF</sequence>